<dbReference type="SUPFAM" id="SSF47090">
    <property type="entry name" value="PGBD-like"/>
    <property type="match status" value="1"/>
</dbReference>
<dbReference type="InterPro" id="IPR038063">
    <property type="entry name" value="Transpep_catalytic_dom"/>
</dbReference>
<feature type="region of interest" description="Disordered" evidence="8">
    <location>
        <begin position="574"/>
        <end position="593"/>
    </location>
</feature>
<sequence>MSTVVPVLLSAVLVTTILLPTEGCKSGRRTVYSWFHKRKSTSKANSAEFADNVEKVVQSPQLAIMKWSNYSAYQPLVQQFYNDRNFELAWTRDGKPTETTTALINLFTHADEKGLIPEDYDASRWAQRVARIDDIRKRKDTSDDAETVIAQFDAAMTISTMRFISDLHTGRVNPQTLNFDIDVPQKREQFQLSQFMNDQLVDASDAPTVVSSVEPHNAIYAATEKALVQYLAAAKQQAQSDPLPAVTHPISVGGSYAGLEPLRLRLQELGDAEGEIPQTQAYSQEISDAVKHFQTRHGLTPDGKLTQLTVDALNVPLTERVEQLNLALERWRWLPDNFVNPRVLVNLPEFIVRTYNEDNSLAFKMKVVVGQAEGNHDTPMFVRSMRYVNFRPYWNLPNSIIKKELMKHINASGLGYLASHDYEVVTANGQPASGYSASDLEHGRYVVRQKPGPKNSLGLVKFMFPNEYDIYMHSTPEMQFFNLTRRDKSHGCIRLNDAEKMANWVLQEQPIWTADKIHDAMYGDQNNKTVNLKTTLPVSITYLTAMADEDGSVHFYKDIYGYDKDLAAAIAKHPTDRTNEHKVNPKQQPGETL</sequence>
<dbReference type="Pfam" id="PF01471">
    <property type="entry name" value="PG_binding_1"/>
    <property type="match status" value="1"/>
</dbReference>
<comment type="similarity">
    <text evidence="2">Belongs to the YkuD family.</text>
</comment>
<dbReference type="PANTHER" id="PTHR41533:SF2">
    <property type="entry name" value="BLR7131 PROTEIN"/>
    <property type="match status" value="1"/>
</dbReference>
<dbReference type="InterPro" id="IPR036366">
    <property type="entry name" value="PGBDSf"/>
</dbReference>
<dbReference type="RefSeq" id="WP_263370121.1">
    <property type="nucleotide sequence ID" value="NZ_JAGSYD010000001.1"/>
</dbReference>
<evidence type="ECO:0000256" key="2">
    <source>
        <dbReference type="ARBA" id="ARBA00005992"/>
    </source>
</evidence>
<name>A0ABW1ZAI5_9BACT</name>
<evidence type="ECO:0000313" key="10">
    <source>
        <dbReference type="EMBL" id="MFC6646452.1"/>
    </source>
</evidence>
<evidence type="ECO:0000256" key="3">
    <source>
        <dbReference type="ARBA" id="ARBA00022679"/>
    </source>
</evidence>
<feature type="active site" description="Nucleophile" evidence="7">
    <location>
        <position position="492"/>
    </location>
</feature>
<accession>A0ABW1ZAI5</accession>
<evidence type="ECO:0000256" key="6">
    <source>
        <dbReference type="ARBA" id="ARBA00023316"/>
    </source>
</evidence>
<dbReference type="Pfam" id="PF03734">
    <property type="entry name" value="YkuD"/>
    <property type="match status" value="1"/>
</dbReference>
<dbReference type="CDD" id="cd16913">
    <property type="entry name" value="YkuD_like"/>
    <property type="match status" value="1"/>
</dbReference>
<dbReference type="InterPro" id="IPR005490">
    <property type="entry name" value="LD_TPept_cat_dom"/>
</dbReference>
<evidence type="ECO:0000256" key="7">
    <source>
        <dbReference type="PROSITE-ProRule" id="PRU01373"/>
    </source>
</evidence>
<dbReference type="Gene3D" id="2.40.440.10">
    <property type="entry name" value="L,D-transpeptidase catalytic domain-like"/>
    <property type="match status" value="1"/>
</dbReference>
<keyword evidence="5 7" id="KW-0573">Peptidoglycan synthesis</keyword>
<dbReference type="Gene3D" id="1.10.101.10">
    <property type="entry name" value="PGBD-like superfamily/PGBD"/>
    <property type="match status" value="1"/>
</dbReference>
<dbReference type="InterPro" id="IPR002477">
    <property type="entry name" value="Peptidoglycan-bd-like"/>
</dbReference>
<evidence type="ECO:0000256" key="1">
    <source>
        <dbReference type="ARBA" id="ARBA00004752"/>
    </source>
</evidence>
<feature type="active site" description="Proton donor/acceptor" evidence="7">
    <location>
        <position position="473"/>
    </location>
</feature>
<keyword evidence="4 7" id="KW-0133">Cell shape</keyword>
<dbReference type="InterPro" id="IPR052905">
    <property type="entry name" value="LD-transpeptidase_YkuD-like"/>
</dbReference>
<dbReference type="Pfam" id="PF20142">
    <property type="entry name" value="Scaffold"/>
    <property type="match status" value="1"/>
</dbReference>
<keyword evidence="11" id="KW-1185">Reference proteome</keyword>
<evidence type="ECO:0000256" key="4">
    <source>
        <dbReference type="ARBA" id="ARBA00022960"/>
    </source>
</evidence>
<organism evidence="10 11">
    <name type="scientific">Granulicella cerasi</name>
    <dbReference type="NCBI Taxonomy" id="741063"/>
    <lineage>
        <taxon>Bacteria</taxon>
        <taxon>Pseudomonadati</taxon>
        <taxon>Acidobacteriota</taxon>
        <taxon>Terriglobia</taxon>
        <taxon>Terriglobales</taxon>
        <taxon>Acidobacteriaceae</taxon>
        <taxon>Granulicella</taxon>
    </lineage>
</organism>
<keyword evidence="6 7" id="KW-0961">Cell wall biogenesis/degradation</keyword>
<dbReference type="EMBL" id="JBHSWI010000001">
    <property type="protein sequence ID" value="MFC6646452.1"/>
    <property type="molecule type" value="Genomic_DNA"/>
</dbReference>
<dbReference type="InterPro" id="IPR036365">
    <property type="entry name" value="PGBD-like_sf"/>
</dbReference>
<dbReference type="Proteomes" id="UP001596391">
    <property type="component" value="Unassembled WGS sequence"/>
</dbReference>
<dbReference type="PANTHER" id="PTHR41533">
    <property type="entry name" value="L,D-TRANSPEPTIDASE HI_1667-RELATED"/>
    <property type="match status" value="1"/>
</dbReference>
<feature type="compositionally biased region" description="Basic and acidic residues" evidence="8">
    <location>
        <begin position="574"/>
        <end position="583"/>
    </location>
</feature>
<comment type="caution">
    <text evidence="10">The sequence shown here is derived from an EMBL/GenBank/DDBJ whole genome shotgun (WGS) entry which is preliminary data.</text>
</comment>
<evidence type="ECO:0000259" key="9">
    <source>
        <dbReference type="PROSITE" id="PS52029"/>
    </source>
</evidence>
<reference evidence="11" key="1">
    <citation type="journal article" date="2019" name="Int. J. Syst. Evol. Microbiol.">
        <title>The Global Catalogue of Microorganisms (GCM) 10K type strain sequencing project: providing services to taxonomists for standard genome sequencing and annotation.</title>
        <authorList>
            <consortium name="The Broad Institute Genomics Platform"/>
            <consortium name="The Broad Institute Genome Sequencing Center for Infectious Disease"/>
            <person name="Wu L."/>
            <person name="Ma J."/>
        </authorList>
    </citation>
    <scope>NUCLEOTIDE SEQUENCE [LARGE SCALE GENOMIC DNA]</scope>
    <source>
        <strain evidence="11">CGMCC 1.16026</strain>
    </source>
</reference>
<proteinExistence type="inferred from homology"/>
<evidence type="ECO:0000256" key="5">
    <source>
        <dbReference type="ARBA" id="ARBA00022984"/>
    </source>
</evidence>
<comment type="pathway">
    <text evidence="1 7">Cell wall biogenesis; peptidoglycan biosynthesis.</text>
</comment>
<keyword evidence="3" id="KW-0808">Transferase</keyword>
<protein>
    <submittedName>
        <fullName evidence="10">Murein L,D-transpeptidase</fullName>
    </submittedName>
</protein>
<dbReference type="PROSITE" id="PS52029">
    <property type="entry name" value="LD_TPASE"/>
    <property type="match status" value="1"/>
</dbReference>
<evidence type="ECO:0000313" key="11">
    <source>
        <dbReference type="Proteomes" id="UP001596391"/>
    </source>
</evidence>
<feature type="domain" description="L,D-TPase catalytic" evidence="9">
    <location>
        <begin position="341"/>
        <end position="514"/>
    </location>
</feature>
<evidence type="ECO:0000256" key="8">
    <source>
        <dbReference type="SAM" id="MobiDB-lite"/>
    </source>
</evidence>
<dbReference type="SUPFAM" id="SSF141523">
    <property type="entry name" value="L,D-transpeptidase catalytic domain-like"/>
    <property type="match status" value="1"/>
</dbReference>
<gene>
    <name evidence="10" type="ORF">ACFQBQ_12825</name>
</gene>
<dbReference type="InterPro" id="IPR045380">
    <property type="entry name" value="LD_TPept_scaffold_dom"/>
</dbReference>